<dbReference type="InterPro" id="IPR007325">
    <property type="entry name" value="KFase/CYL"/>
</dbReference>
<sequence>MDNQSIDMMPLEELIVPVVVPDIKKQSREDPDYKLTATDVDKWESKNGKIPDGSLIVERSHYVEKDIRDSIKGEHVSASCRD</sequence>
<name>A0A450ZVP1_9GAMM</name>
<organism evidence="1">
    <name type="scientific">Candidatus Kentrum sp. TUN</name>
    <dbReference type="NCBI Taxonomy" id="2126343"/>
    <lineage>
        <taxon>Bacteria</taxon>
        <taxon>Pseudomonadati</taxon>
        <taxon>Pseudomonadota</taxon>
        <taxon>Gammaproteobacteria</taxon>
        <taxon>Candidatus Kentrum</taxon>
    </lineage>
</organism>
<gene>
    <name evidence="1" type="ORF">BECKTUN1418D_GA0071000_10712</name>
</gene>
<dbReference type="InterPro" id="IPR037175">
    <property type="entry name" value="KFase_sf"/>
</dbReference>
<proteinExistence type="predicted"/>
<dbReference type="Gene3D" id="3.50.30.50">
    <property type="entry name" value="Putative cyclase"/>
    <property type="match status" value="1"/>
</dbReference>
<dbReference type="GO" id="GO:0019441">
    <property type="term" value="P:L-tryptophan catabolic process to kynurenine"/>
    <property type="evidence" value="ECO:0007669"/>
    <property type="project" value="InterPro"/>
</dbReference>
<reference evidence="1" key="1">
    <citation type="submission" date="2019-02" db="EMBL/GenBank/DDBJ databases">
        <authorList>
            <person name="Gruber-Vodicka R. H."/>
            <person name="Seah K. B. B."/>
        </authorList>
    </citation>
    <scope>NUCLEOTIDE SEQUENCE</scope>
    <source>
        <strain evidence="1">BECK_BY1</strain>
    </source>
</reference>
<dbReference type="GO" id="GO:0004061">
    <property type="term" value="F:arylformamidase activity"/>
    <property type="evidence" value="ECO:0007669"/>
    <property type="project" value="InterPro"/>
</dbReference>
<dbReference type="Pfam" id="PF04199">
    <property type="entry name" value="Cyclase"/>
    <property type="match status" value="1"/>
</dbReference>
<dbReference type="AlphaFoldDB" id="A0A450ZVP1"/>
<accession>A0A450ZVP1</accession>
<protein>
    <submittedName>
        <fullName evidence="1">Cyclase</fullName>
    </submittedName>
</protein>
<evidence type="ECO:0000313" key="1">
    <source>
        <dbReference type="EMBL" id="VFK57882.1"/>
    </source>
</evidence>
<dbReference type="EMBL" id="CAADFX010000071">
    <property type="protein sequence ID" value="VFK57882.1"/>
    <property type="molecule type" value="Genomic_DNA"/>
</dbReference>